<evidence type="ECO:0000313" key="2">
    <source>
        <dbReference type="EMBL" id="NMZ78357.1"/>
    </source>
</evidence>
<evidence type="ECO:0000256" key="1">
    <source>
        <dbReference type="SAM" id="MobiDB-lite"/>
    </source>
</evidence>
<accession>A0AB36CQN8</accession>
<name>A0AB36CQN8_9PSED</name>
<proteinExistence type="predicted"/>
<dbReference type="AlphaFoldDB" id="A0AB36CQN8"/>
<dbReference type="EMBL" id="JAAQXV010000001">
    <property type="protein sequence ID" value="NMZ78357.1"/>
    <property type="molecule type" value="Genomic_DNA"/>
</dbReference>
<sequence length="125" mass="13525">MSKIVPDPPFNTTTSNAEATEATEAVTLLKDREAINRALDYYLDPPDQYAPKPRRPSTMFMVAPDMDSESLLAQACESLASASVMASDFAANLIGPQRNTVLAIQQIIMLAELAVNRALDNVDPA</sequence>
<dbReference type="Pfam" id="PF19619">
    <property type="entry name" value="DUF6124"/>
    <property type="match status" value="1"/>
</dbReference>
<dbReference type="Proteomes" id="UP000548707">
    <property type="component" value="Unassembled WGS sequence"/>
</dbReference>
<evidence type="ECO:0008006" key="4">
    <source>
        <dbReference type="Google" id="ProtNLM"/>
    </source>
</evidence>
<dbReference type="RefSeq" id="WP_102594416.1">
    <property type="nucleotide sequence ID" value="NZ_JAAQXV010000001.1"/>
</dbReference>
<protein>
    <recommendedName>
        <fullName evidence="4">DUF3077 domain-containing protein</fullName>
    </recommendedName>
</protein>
<feature type="region of interest" description="Disordered" evidence="1">
    <location>
        <begin position="1"/>
        <end position="20"/>
    </location>
</feature>
<reference evidence="2 3" key="1">
    <citation type="journal article" date="2020" name="Front. Microbiol.">
        <title>Genetic Organization of the aprX-lipA2 Operon Affects the Proteolytic Potential of Pseudomonas Species in Milk.</title>
        <authorList>
            <person name="Maier C."/>
            <person name="Huptas C."/>
            <person name="von Neubeck M."/>
            <person name="Scherer S."/>
            <person name="Wenning M."/>
            <person name="Lucking G."/>
        </authorList>
    </citation>
    <scope>NUCLEOTIDE SEQUENCE [LARGE SCALE GENOMIC DNA]</scope>
    <source>
        <strain evidence="2 3">WS 5114</strain>
    </source>
</reference>
<comment type="caution">
    <text evidence="2">The sequence shown here is derived from an EMBL/GenBank/DDBJ whole genome shotgun (WGS) entry which is preliminary data.</text>
</comment>
<organism evidence="2 3">
    <name type="scientific">Pseudomonas mandelii</name>
    <dbReference type="NCBI Taxonomy" id="75612"/>
    <lineage>
        <taxon>Bacteria</taxon>
        <taxon>Pseudomonadati</taxon>
        <taxon>Pseudomonadota</taxon>
        <taxon>Gammaproteobacteria</taxon>
        <taxon>Pseudomonadales</taxon>
        <taxon>Pseudomonadaceae</taxon>
        <taxon>Pseudomonas</taxon>
    </lineage>
</organism>
<gene>
    <name evidence="2" type="ORF">HBO26_03425</name>
</gene>
<evidence type="ECO:0000313" key="3">
    <source>
        <dbReference type="Proteomes" id="UP000548707"/>
    </source>
</evidence>